<dbReference type="SUPFAM" id="SSF52540">
    <property type="entry name" value="P-loop containing nucleoside triphosphate hydrolases"/>
    <property type="match status" value="1"/>
</dbReference>
<dbReference type="EMBL" id="NOWI01000005">
    <property type="protein sequence ID" value="RFT44419.1"/>
    <property type="molecule type" value="Genomic_DNA"/>
</dbReference>
<evidence type="ECO:0000259" key="5">
    <source>
        <dbReference type="PROSITE" id="PS50893"/>
    </source>
</evidence>
<dbReference type="InterPro" id="IPR003439">
    <property type="entry name" value="ABC_transporter-like_ATP-bd"/>
</dbReference>
<evidence type="ECO:0000256" key="4">
    <source>
        <dbReference type="ARBA" id="ARBA00022967"/>
    </source>
</evidence>
<dbReference type="NCBIfam" id="NF010068">
    <property type="entry name" value="PRK13548.1"/>
    <property type="match status" value="1"/>
</dbReference>
<dbReference type="Proteomes" id="UP000259211">
    <property type="component" value="Unassembled WGS sequence"/>
</dbReference>
<dbReference type="GO" id="GO:0016887">
    <property type="term" value="F:ATP hydrolysis activity"/>
    <property type="evidence" value="ECO:0007669"/>
    <property type="project" value="InterPro"/>
</dbReference>
<evidence type="ECO:0000313" key="7">
    <source>
        <dbReference type="Proteomes" id="UP000259211"/>
    </source>
</evidence>
<name>A0A3E2DG89_9ACTN</name>
<feature type="domain" description="ABC transporter" evidence="5">
    <location>
        <begin position="2"/>
        <end position="232"/>
    </location>
</feature>
<comment type="caution">
    <text evidence="6">The sequence shown here is derived from an EMBL/GenBank/DDBJ whole genome shotgun (WGS) entry which is preliminary data.</text>
</comment>
<dbReference type="InterPro" id="IPR027417">
    <property type="entry name" value="P-loop_NTPase"/>
</dbReference>
<evidence type="ECO:0000256" key="1">
    <source>
        <dbReference type="ARBA" id="ARBA00022448"/>
    </source>
</evidence>
<evidence type="ECO:0000313" key="6">
    <source>
        <dbReference type="EMBL" id="RFT44419.1"/>
    </source>
</evidence>
<reference evidence="6 7" key="1">
    <citation type="submission" date="2017-07" db="EMBL/GenBank/DDBJ databases">
        <authorList>
            <person name="Sun Z.S."/>
            <person name="Albrecht U."/>
            <person name="Echele G."/>
            <person name="Lee C.C."/>
        </authorList>
    </citation>
    <scope>NUCLEOTIDE SEQUENCE [LARGE SCALE GENOMIC DNA]</scope>
    <source>
        <strain evidence="6 7">P16-029</strain>
    </source>
</reference>
<dbReference type="AlphaFoldDB" id="A0A3E2DG89"/>
<dbReference type="InterPro" id="IPR003593">
    <property type="entry name" value="AAA+_ATPase"/>
</dbReference>
<keyword evidence="4" id="KW-1278">Translocase</keyword>
<dbReference type="PROSITE" id="PS00211">
    <property type="entry name" value="ABC_TRANSPORTER_1"/>
    <property type="match status" value="1"/>
</dbReference>
<keyword evidence="1" id="KW-0813">Transport</keyword>
<dbReference type="RefSeq" id="WP_016667340.1">
    <property type="nucleotide sequence ID" value="NZ_CABKSM010000001.1"/>
</dbReference>
<dbReference type="PROSITE" id="PS50893">
    <property type="entry name" value="ABC_TRANSPORTER_2"/>
    <property type="match status" value="1"/>
</dbReference>
<dbReference type="SMART" id="SM00382">
    <property type="entry name" value="AAA"/>
    <property type="match status" value="1"/>
</dbReference>
<keyword evidence="3 6" id="KW-0067">ATP-binding</keyword>
<organism evidence="6 7">
    <name type="scientific">Cutibacterium avidum</name>
    <dbReference type="NCBI Taxonomy" id="33010"/>
    <lineage>
        <taxon>Bacteria</taxon>
        <taxon>Bacillati</taxon>
        <taxon>Actinomycetota</taxon>
        <taxon>Actinomycetes</taxon>
        <taxon>Propionibacteriales</taxon>
        <taxon>Propionibacteriaceae</taxon>
        <taxon>Cutibacterium</taxon>
    </lineage>
</organism>
<gene>
    <name evidence="6" type="ORF">CHT91_06130</name>
</gene>
<dbReference type="Gene3D" id="3.40.50.300">
    <property type="entry name" value="P-loop containing nucleotide triphosphate hydrolases"/>
    <property type="match status" value="1"/>
</dbReference>
<protein>
    <submittedName>
        <fullName evidence="6">Heme ABC transporter ATP-binding protein</fullName>
    </submittedName>
</protein>
<keyword evidence="2" id="KW-0547">Nucleotide-binding</keyword>
<dbReference type="InterPro" id="IPR017871">
    <property type="entry name" value="ABC_transporter-like_CS"/>
</dbReference>
<accession>A0A3E2DG89</accession>
<dbReference type="CDD" id="cd03214">
    <property type="entry name" value="ABC_Iron-Siderophores_B12_Hemin"/>
    <property type="match status" value="1"/>
</dbReference>
<dbReference type="GO" id="GO:0005524">
    <property type="term" value="F:ATP binding"/>
    <property type="evidence" value="ECO:0007669"/>
    <property type="project" value="UniProtKB-KW"/>
</dbReference>
<evidence type="ECO:0000256" key="2">
    <source>
        <dbReference type="ARBA" id="ARBA00022741"/>
    </source>
</evidence>
<sequence length="268" mass="29128">MIRARGVSFRYGERTILDGVDLDVRAGEFVGLLGPNGAGKTTLLSVLCGDLDGWQGTVELDRVPLQDIARPDLALRRSVMPQFSEFPFSYLVHDIVMMGRSPHPRGPEDAILVEAAMERTEVTGLADREVTALSGGERSRVTLARVLAQDTPCVFLDEPTAALDICHQERTMEICQELAAAGCAVVAVMHDVGLAAACCDRIALLSAGKLVAVGDPEEVITEGNLTSVYGWPIDVITLSTGDLVVLPRRPWNPTRDERRTPCPEMQHR</sequence>
<dbReference type="Pfam" id="PF00005">
    <property type="entry name" value="ABC_tran"/>
    <property type="match status" value="1"/>
</dbReference>
<dbReference type="FunFam" id="3.40.50.300:FF:000134">
    <property type="entry name" value="Iron-enterobactin ABC transporter ATP-binding protein"/>
    <property type="match status" value="1"/>
</dbReference>
<evidence type="ECO:0000256" key="3">
    <source>
        <dbReference type="ARBA" id="ARBA00022840"/>
    </source>
</evidence>
<dbReference type="PANTHER" id="PTHR42794:SF1">
    <property type="entry name" value="HEMIN IMPORT ATP-BINDING PROTEIN HMUV"/>
    <property type="match status" value="1"/>
</dbReference>
<dbReference type="PANTHER" id="PTHR42794">
    <property type="entry name" value="HEMIN IMPORT ATP-BINDING PROTEIN HMUV"/>
    <property type="match status" value="1"/>
</dbReference>
<proteinExistence type="predicted"/>